<accession>A0AAV2PWZ3</accession>
<reference evidence="6 7" key="1">
    <citation type="submission" date="2024-05" db="EMBL/GenBank/DDBJ databases">
        <authorList>
            <person name="Wallberg A."/>
        </authorList>
    </citation>
    <scope>NUCLEOTIDE SEQUENCE [LARGE SCALE GENOMIC DNA]</scope>
</reference>
<keyword evidence="1" id="KW-0677">Repeat</keyword>
<evidence type="ECO:0000313" key="6">
    <source>
        <dbReference type="EMBL" id="CAL4066489.1"/>
    </source>
</evidence>
<evidence type="ECO:0000313" key="7">
    <source>
        <dbReference type="Proteomes" id="UP001497623"/>
    </source>
</evidence>
<protein>
    <recommendedName>
        <fullName evidence="5">CUB domain-containing protein</fullName>
    </recommendedName>
</protein>
<dbReference type="SUPFAM" id="SSF49854">
    <property type="entry name" value="Spermadhesin, CUB domain"/>
    <property type="match status" value="2"/>
</dbReference>
<proteinExistence type="predicted"/>
<dbReference type="Pfam" id="PF00431">
    <property type="entry name" value="CUB"/>
    <property type="match status" value="2"/>
</dbReference>
<dbReference type="SMART" id="SM00042">
    <property type="entry name" value="CUB"/>
    <property type="match status" value="1"/>
</dbReference>
<comment type="caution">
    <text evidence="6">The sequence shown here is derived from an EMBL/GenBank/DDBJ whole genome shotgun (WGS) entry which is preliminary data.</text>
</comment>
<evidence type="ECO:0000256" key="3">
    <source>
        <dbReference type="PROSITE-ProRule" id="PRU00059"/>
    </source>
</evidence>
<feature type="non-terminal residue" evidence="6">
    <location>
        <position position="1"/>
    </location>
</feature>
<dbReference type="CDD" id="cd00041">
    <property type="entry name" value="CUB"/>
    <property type="match status" value="1"/>
</dbReference>
<evidence type="ECO:0000259" key="5">
    <source>
        <dbReference type="PROSITE" id="PS01180"/>
    </source>
</evidence>
<dbReference type="Gene3D" id="2.60.120.290">
    <property type="entry name" value="Spermadhesin, CUB domain"/>
    <property type="match status" value="2"/>
</dbReference>
<gene>
    <name evidence="6" type="ORF">MNOR_LOCUS5736</name>
</gene>
<feature type="domain" description="CUB" evidence="5">
    <location>
        <begin position="97"/>
        <end position="209"/>
    </location>
</feature>
<evidence type="ECO:0000256" key="2">
    <source>
        <dbReference type="ARBA" id="ARBA00023157"/>
    </source>
</evidence>
<evidence type="ECO:0000256" key="1">
    <source>
        <dbReference type="ARBA" id="ARBA00022737"/>
    </source>
</evidence>
<organism evidence="6 7">
    <name type="scientific">Meganyctiphanes norvegica</name>
    <name type="common">Northern krill</name>
    <name type="synonym">Thysanopoda norvegica</name>
    <dbReference type="NCBI Taxonomy" id="48144"/>
    <lineage>
        <taxon>Eukaryota</taxon>
        <taxon>Metazoa</taxon>
        <taxon>Ecdysozoa</taxon>
        <taxon>Arthropoda</taxon>
        <taxon>Crustacea</taxon>
        <taxon>Multicrustacea</taxon>
        <taxon>Malacostraca</taxon>
        <taxon>Eumalacostraca</taxon>
        <taxon>Eucarida</taxon>
        <taxon>Euphausiacea</taxon>
        <taxon>Euphausiidae</taxon>
        <taxon>Meganyctiphanes</taxon>
    </lineage>
</organism>
<dbReference type="PANTHER" id="PTHR24251">
    <property type="entry name" value="OVOCHYMASE-RELATED"/>
    <property type="match status" value="1"/>
</dbReference>
<dbReference type="InterPro" id="IPR000859">
    <property type="entry name" value="CUB_dom"/>
</dbReference>
<dbReference type="Proteomes" id="UP001497623">
    <property type="component" value="Unassembled WGS sequence"/>
</dbReference>
<comment type="caution">
    <text evidence="3">Lacks conserved residue(s) required for the propagation of feature annotation.</text>
</comment>
<dbReference type="PROSITE" id="PS01180">
    <property type="entry name" value="CUB"/>
    <property type="match status" value="2"/>
</dbReference>
<keyword evidence="2" id="KW-1015">Disulfide bond</keyword>
<dbReference type="AlphaFoldDB" id="A0AAV2PWZ3"/>
<evidence type="ECO:0000256" key="4">
    <source>
        <dbReference type="SAM" id="MobiDB-lite"/>
    </source>
</evidence>
<keyword evidence="7" id="KW-1185">Reference proteome</keyword>
<name>A0AAV2PWZ3_MEGNR</name>
<sequence>VQNSLQCAKDYLEISDVEGVLEKACGAKNPPTDLTTATNTLSLNFVANSGTTRKSGFSCTATCVQKHNTTLPQTKMESIGTATSSKDAQTRADPATCGPHAISPGEKITVESPSHPLKYPANHECTWDITCSDPNSQIEFSCSVFQLQNSNGCRKDYLQISDSTGPISKACRKDIPSGIVTASNTLSLNFVTNDDNIRKPGFSCDATCVKHCNNKNL</sequence>
<dbReference type="EMBL" id="CAXKWB010002269">
    <property type="protein sequence ID" value="CAL4066489.1"/>
    <property type="molecule type" value="Genomic_DNA"/>
</dbReference>
<feature type="compositionally biased region" description="Polar residues" evidence="4">
    <location>
        <begin position="77"/>
        <end position="87"/>
    </location>
</feature>
<dbReference type="InterPro" id="IPR035914">
    <property type="entry name" value="Sperma_CUB_dom_sf"/>
</dbReference>
<dbReference type="PANTHER" id="PTHR24251:SF37">
    <property type="entry name" value="CUB DOMAIN-CONTAINING PROTEIN"/>
    <property type="match status" value="1"/>
</dbReference>
<feature type="domain" description="CUB" evidence="5">
    <location>
        <begin position="1"/>
        <end position="64"/>
    </location>
</feature>
<feature type="region of interest" description="Disordered" evidence="4">
    <location>
        <begin position="77"/>
        <end position="105"/>
    </location>
</feature>